<dbReference type="EMBL" id="GL377303">
    <property type="protein sequence ID" value="EFJ01035.1"/>
    <property type="molecule type" value="Genomic_DNA"/>
</dbReference>
<dbReference type="InParanoid" id="D8PWG3"/>
<evidence type="ECO:0000313" key="2">
    <source>
        <dbReference type="EMBL" id="EFJ01035.1"/>
    </source>
</evidence>
<reference evidence="2 3" key="1">
    <citation type="journal article" date="2010" name="Nat. Biotechnol.">
        <title>Genome sequence of the model mushroom Schizophyllum commune.</title>
        <authorList>
            <person name="Ohm R.A."/>
            <person name="de Jong J.F."/>
            <person name="Lugones L.G."/>
            <person name="Aerts A."/>
            <person name="Kothe E."/>
            <person name="Stajich J.E."/>
            <person name="de Vries R.P."/>
            <person name="Record E."/>
            <person name="Levasseur A."/>
            <person name="Baker S.E."/>
            <person name="Bartholomew K.A."/>
            <person name="Coutinho P.M."/>
            <person name="Erdmann S."/>
            <person name="Fowler T.J."/>
            <person name="Gathman A.C."/>
            <person name="Lombard V."/>
            <person name="Henrissat B."/>
            <person name="Knabe N."/>
            <person name="Kuees U."/>
            <person name="Lilly W.W."/>
            <person name="Lindquist E."/>
            <person name="Lucas S."/>
            <person name="Magnuson J.K."/>
            <person name="Piumi F."/>
            <person name="Raudaskoski M."/>
            <person name="Salamov A."/>
            <person name="Schmutz J."/>
            <person name="Schwarze F.W.M.R."/>
            <person name="vanKuyk P.A."/>
            <person name="Horton J.S."/>
            <person name="Grigoriev I.V."/>
            <person name="Woesten H.A.B."/>
        </authorList>
    </citation>
    <scope>NUCLEOTIDE SEQUENCE [LARGE SCALE GENOMIC DNA]</scope>
    <source>
        <strain evidence="3">H4-8 / FGSC 9210</strain>
    </source>
</reference>
<accession>D8PWG3</accession>
<dbReference type="RefSeq" id="XP_003035937.1">
    <property type="nucleotide sequence ID" value="XM_003035891.1"/>
</dbReference>
<dbReference type="KEGG" id="scm:SCHCO_02682897"/>
<dbReference type="HOGENOM" id="CLU_750391_0_0_1"/>
<protein>
    <submittedName>
        <fullName evidence="2">Uncharacterized protein</fullName>
    </submittedName>
</protein>
<sequence>MPVRGFNKTVAQEIEANPPCRSATQAASGSATSDVMRTEPEKVFPGVAEATDSSFAIPTSSSCLAGDGLPPSATAASEDQAPDSIDRYLAPALTWSRLWLAFDGHVLYDSTASLCKLLTHADLTYSFCKQLGDFWYAFYTRYEACTVRAQHQADAEGPESGGGNWIASAEWVAMRAGFLDLEYSSALSVTELQSRVCWNYLEVNVRRVLAKLPSGDSGPHKLLFLAALSNDCALTPYMHVLTQTQPNCDLPCGMTGLLPLAVQRFAAMKSCLQSSPSQMRVPMYELIRDPITIGGTLAQFLLPTPNPMTSTMLFTTLDASAREKMIAEHVVCIVDHVRKTLGLGLAECVQALNAYIYAAPLAASVFEHL</sequence>
<proteinExistence type="predicted"/>
<dbReference type="GeneID" id="9595709"/>
<evidence type="ECO:0000256" key="1">
    <source>
        <dbReference type="SAM" id="MobiDB-lite"/>
    </source>
</evidence>
<feature type="non-terminal residue" evidence="2">
    <location>
        <position position="369"/>
    </location>
</feature>
<name>D8PWG3_SCHCM</name>
<dbReference type="OrthoDB" id="10290087at2759"/>
<gene>
    <name evidence="2" type="ORF">SCHCODRAFT_105539</name>
</gene>
<keyword evidence="3" id="KW-1185">Reference proteome</keyword>
<feature type="compositionally biased region" description="Low complexity" evidence="1">
    <location>
        <begin position="22"/>
        <end position="33"/>
    </location>
</feature>
<dbReference type="VEuPathDB" id="FungiDB:SCHCODRAFT_02682897"/>
<organism evidence="3">
    <name type="scientific">Schizophyllum commune (strain H4-8 / FGSC 9210)</name>
    <name type="common">Split gill fungus</name>
    <dbReference type="NCBI Taxonomy" id="578458"/>
    <lineage>
        <taxon>Eukaryota</taxon>
        <taxon>Fungi</taxon>
        <taxon>Dikarya</taxon>
        <taxon>Basidiomycota</taxon>
        <taxon>Agaricomycotina</taxon>
        <taxon>Agaricomycetes</taxon>
        <taxon>Agaricomycetidae</taxon>
        <taxon>Agaricales</taxon>
        <taxon>Schizophyllaceae</taxon>
        <taxon>Schizophyllum</taxon>
    </lineage>
</organism>
<evidence type="ECO:0000313" key="3">
    <source>
        <dbReference type="Proteomes" id="UP000007431"/>
    </source>
</evidence>
<feature type="region of interest" description="Disordered" evidence="1">
    <location>
        <begin position="16"/>
        <end position="35"/>
    </location>
</feature>
<dbReference type="Proteomes" id="UP000007431">
    <property type="component" value="Unassembled WGS sequence"/>
</dbReference>
<dbReference type="AlphaFoldDB" id="D8PWG3"/>